<dbReference type="SUPFAM" id="SSF55186">
    <property type="entry name" value="ThrRS/AlaRS common domain"/>
    <property type="match status" value="1"/>
</dbReference>
<feature type="coiled-coil region" evidence="5">
    <location>
        <begin position="258"/>
        <end position="285"/>
    </location>
</feature>
<dbReference type="SMART" id="SM00863">
    <property type="entry name" value="tRNA_SAD"/>
    <property type="match status" value="1"/>
</dbReference>
<evidence type="ECO:0000256" key="3">
    <source>
        <dbReference type="ARBA" id="ARBA00022723"/>
    </source>
</evidence>
<dbReference type="Pfam" id="PF07973">
    <property type="entry name" value="tRNA_SAD"/>
    <property type="match status" value="1"/>
</dbReference>
<dbReference type="GO" id="GO:0003676">
    <property type="term" value="F:nucleic acid binding"/>
    <property type="evidence" value="ECO:0007669"/>
    <property type="project" value="InterPro"/>
</dbReference>
<reference evidence="7 8" key="1">
    <citation type="submission" date="2018-05" db="EMBL/GenBank/DDBJ databases">
        <authorList>
            <person name="Goeker M."/>
            <person name="Huntemann M."/>
            <person name="Clum A."/>
            <person name="Pillay M."/>
            <person name="Palaniappan K."/>
            <person name="Varghese N."/>
            <person name="Mikhailova N."/>
            <person name="Stamatis D."/>
            <person name="Reddy T."/>
            <person name="Daum C."/>
            <person name="Shapiro N."/>
            <person name="Ivanova N."/>
            <person name="Kyrpides N."/>
            <person name="Woyke T."/>
        </authorList>
    </citation>
    <scope>NUCLEOTIDE SEQUENCE [LARGE SCALE GENOMIC DNA]</scope>
    <source>
        <strain evidence="7 8">DSM 26524</strain>
    </source>
</reference>
<dbReference type="GO" id="GO:0005524">
    <property type="term" value="F:ATP binding"/>
    <property type="evidence" value="ECO:0007669"/>
    <property type="project" value="InterPro"/>
</dbReference>
<proteinExistence type="predicted"/>
<protein>
    <submittedName>
        <fullName evidence="7">Alanyl-tRNA synthetase</fullName>
    </submittedName>
</protein>
<comment type="caution">
    <text evidence="7">The sequence shown here is derived from an EMBL/GenBank/DDBJ whole genome shotgun (WGS) entry which is preliminary data.</text>
</comment>
<evidence type="ECO:0000256" key="2">
    <source>
        <dbReference type="ARBA" id="ARBA00004496"/>
    </source>
</evidence>
<dbReference type="Gene3D" id="3.30.980.10">
    <property type="entry name" value="Threonyl-trna Synthetase, Chain A, domain 2"/>
    <property type="match status" value="1"/>
</dbReference>
<dbReference type="PROSITE" id="PS50860">
    <property type="entry name" value="AA_TRNA_LIGASE_II_ALA"/>
    <property type="match status" value="1"/>
</dbReference>
<keyword evidence="3" id="KW-0479">Metal-binding</keyword>
<evidence type="ECO:0000313" key="8">
    <source>
        <dbReference type="Proteomes" id="UP000245412"/>
    </source>
</evidence>
<dbReference type="InterPro" id="IPR018164">
    <property type="entry name" value="Ala-tRNA-synth_IIc_N"/>
</dbReference>
<dbReference type="GO" id="GO:0004813">
    <property type="term" value="F:alanine-tRNA ligase activity"/>
    <property type="evidence" value="ECO:0007669"/>
    <property type="project" value="InterPro"/>
</dbReference>
<keyword evidence="4" id="KW-0862">Zinc</keyword>
<dbReference type="InterPro" id="IPR009000">
    <property type="entry name" value="Transl_B-barrel_sf"/>
</dbReference>
<sequence>MTEKLFYKDPYARKFEGRVISCEEGKKGWEVVLDKTVFYPEGGGQPGDTGYLGKTRVLDTIEREGQLIHICDSPLEKGSAAEGRIDWERRFMLMQQHTGEHIYSGIVHRIYGYDNVGFHMGKDCITVDFNGALTWEQAICVEKEANAVIFADEAVSVSFPDRQELEKTEYRSKKELEGQVRIVTVPGADVCACCGLHVAGTGEAGCIKTVSLINYKGGVRIGLLIGWSALYDYEEKTEGIRRISNLLSSKPQAVPEAVEKLYQTCQEQKQEINGLKRQIFAMRAEQVEKGTPLIYFIEDGMTPVEARQFCDMLAERAVVAAVFSGNDENGYKYAVVSHSSDVRPIGKALAQRCMGRGGGSAELVQGSASGDSGSIEECMRLFS</sequence>
<dbReference type="InterPro" id="IPR018165">
    <property type="entry name" value="Ala-tRNA-synth_IIc_core"/>
</dbReference>
<accession>A0AB73T4A8</accession>
<dbReference type="GO" id="GO:0005737">
    <property type="term" value="C:cytoplasm"/>
    <property type="evidence" value="ECO:0007669"/>
    <property type="project" value="UniProtKB-SubCell"/>
</dbReference>
<keyword evidence="5" id="KW-0175">Coiled coil</keyword>
<organism evidence="7 8">
    <name type="scientific">Murimonas intestini</name>
    <dbReference type="NCBI Taxonomy" id="1337051"/>
    <lineage>
        <taxon>Bacteria</taxon>
        <taxon>Bacillati</taxon>
        <taxon>Bacillota</taxon>
        <taxon>Clostridia</taxon>
        <taxon>Lachnospirales</taxon>
        <taxon>Lachnospiraceae</taxon>
        <taxon>Murimonas</taxon>
    </lineage>
</organism>
<dbReference type="InterPro" id="IPR012947">
    <property type="entry name" value="tRNA_SAD"/>
</dbReference>
<dbReference type="GO" id="GO:0002161">
    <property type="term" value="F:aminoacyl-tRNA deacylase activity"/>
    <property type="evidence" value="ECO:0007669"/>
    <property type="project" value="UniProtKB-ARBA"/>
</dbReference>
<dbReference type="PANTHER" id="PTHR43462">
    <property type="entry name" value="ALANYL-TRNA EDITING PROTEIN"/>
    <property type="match status" value="1"/>
</dbReference>
<dbReference type="Gene3D" id="2.40.30.130">
    <property type="match status" value="1"/>
</dbReference>
<keyword evidence="8" id="KW-1185">Reference proteome</keyword>
<dbReference type="PANTHER" id="PTHR43462:SF1">
    <property type="entry name" value="ALANYL-TRNA EDITING PROTEIN AARSD1"/>
    <property type="match status" value="1"/>
</dbReference>
<dbReference type="Proteomes" id="UP000245412">
    <property type="component" value="Unassembled WGS sequence"/>
</dbReference>
<comment type="cofactor">
    <cofactor evidence="1">
        <name>Zn(2+)</name>
        <dbReference type="ChEBI" id="CHEBI:29105"/>
    </cofactor>
</comment>
<evidence type="ECO:0000256" key="4">
    <source>
        <dbReference type="ARBA" id="ARBA00022833"/>
    </source>
</evidence>
<evidence type="ECO:0000259" key="6">
    <source>
        <dbReference type="PROSITE" id="PS50860"/>
    </source>
</evidence>
<dbReference type="GO" id="GO:0046872">
    <property type="term" value="F:metal ion binding"/>
    <property type="evidence" value="ECO:0007669"/>
    <property type="project" value="UniProtKB-KW"/>
</dbReference>
<name>A0AB73T4A8_9FIRM</name>
<dbReference type="EMBL" id="QGGY01000006">
    <property type="protein sequence ID" value="PWJ75476.1"/>
    <property type="molecule type" value="Genomic_DNA"/>
</dbReference>
<dbReference type="InterPro" id="IPR051335">
    <property type="entry name" value="Alanyl-tRNA_Editing_Enzymes"/>
</dbReference>
<gene>
    <name evidence="7" type="ORF">C7383_10646</name>
</gene>
<dbReference type="Gene3D" id="6.10.250.550">
    <property type="match status" value="1"/>
</dbReference>
<dbReference type="Pfam" id="PF01411">
    <property type="entry name" value="tRNA-synt_2c"/>
    <property type="match status" value="1"/>
</dbReference>
<comment type="subcellular location">
    <subcellularLocation>
        <location evidence="2">Cytoplasm</location>
    </subcellularLocation>
</comment>
<dbReference type="Gene3D" id="3.30.54.20">
    <property type="match status" value="1"/>
</dbReference>
<dbReference type="RefSeq" id="WP_109626421.1">
    <property type="nucleotide sequence ID" value="NZ_CABJAT010000006.1"/>
</dbReference>
<dbReference type="InterPro" id="IPR018163">
    <property type="entry name" value="Thr/Ala-tRNA-synth_IIc_edit"/>
</dbReference>
<dbReference type="SUPFAM" id="SSF50447">
    <property type="entry name" value="Translation proteins"/>
    <property type="match status" value="1"/>
</dbReference>
<dbReference type="Gene3D" id="3.10.310.40">
    <property type="match status" value="1"/>
</dbReference>
<dbReference type="AlphaFoldDB" id="A0AB73T4A8"/>
<feature type="domain" description="Alanyl-transfer RNA synthetases family profile" evidence="6">
    <location>
        <begin position="1"/>
        <end position="220"/>
    </location>
</feature>
<evidence type="ECO:0000256" key="5">
    <source>
        <dbReference type="SAM" id="Coils"/>
    </source>
</evidence>
<evidence type="ECO:0000256" key="1">
    <source>
        <dbReference type="ARBA" id="ARBA00001947"/>
    </source>
</evidence>
<evidence type="ECO:0000313" key="7">
    <source>
        <dbReference type="EMBL" id="PWJ75476.1"/>
    </source>
</evidence>
<dbReference type="GO" id="GO:0006419">
    <property type="term" value="P:alanyl-tRNA aminoacylation"/>
    <property type="evidence" value="ECO:0007669"/>
    <property type="project" value="InterPro"/>
</dbReference>